<keyword evidence="9" id="KW-1133">Transmembrane helix</keyword>
<evidence type="ECO:0008006" key="12">
    <source>
        <dbReference type="Google" id="ProtNLM"/>
    </source>
</evidence>
<comment type="caution">
    <text evidence="10">The sequence shown here is derived from an EMBL/GenBank/DDBJ whole genome shotgun (WGS) entry which is preliminary data.</text>
</comment>
<dbReference type="EMBL" id="JAJVDC020000018">
    <property type="protein sequence ID" value="KAL1633959.1"/>
    <property type="molecule type" value="Genomic_DNA"/>
</dbReference>
<dbReference type="InterPro" id="IPR017972">
    <property type="entry name" value="Cyt_P450_CS"/>
</dbReference>
<keyword evidence="9" id="KW-0472">Membrane</keyword>
<dbReference type="PANTHER" id="PTHR24305:SF29">
    <property type="entry name" value="BENZOATE-PARA-HYDROXYLASE"/>
    <property type="match status" value="1"/>
</dbReference>
<evidence type="ECO:0000313" key="11">
    <source>
        <dbReference type="Proteomes" id="UP001521116"/>
    </source>
</evidence>
<sequence length="494" mass="57150">MLPLDLVWLLLAATVFAVGAFCLLTLYNLFFHPLRSYPGPWYTGASILWYQLHVFKGDLPFVIHSIHRQYGPVVRIAPNELSYTDVRAWKDIYGHRLGVPEFAKDPSQNFEGHAHPSIIHANREQHAALRRLLSHAFSDKSLREQEPVLHSYVHMLIERLRENSESGSKALDLVNWYNFTTFDIIGHLAFAEPFDCLSSSAYHPWVSLIYDTIKFVTFLRALNRFHGSIAGFLQQLIPDSLRRKKDDNWQMTKEKVLRRRAKNLDYTDFMTPLLTAEEKGVLDLEDLISNGPTLVVAGSETTATLLSGATFYLLSDKSVYARVTGEIRSAFQSRSEITLQRIAELKYLFAFLDESLRMYPPAANNHPRRLPRQGATIAGRYVPGDAMVGINQYAMFRSPNNFHQPDRFLPERFLDKDDQRWSNDQREALQPFSFGPRNCIGRNLAYMEMRLIMTELLWNFDLELMPESKDWSDQKVFTVWEKKPLFVNLTPVRR</sequence>
<dbReference type="InterPro" id="IPR036396">
    <property type="entry name" value="Cyt_P450_sf"/>
</dbReference>
<feature type="transmembrane region" description="Helical" evidence="9">
    <location>
        <begin position="6"/>
        <end position="30"/>
    </location>
</feature>
<evidence type="ECO:0000256" key="6">
    <source>
        <dbReference type="ARBA" id="ARBA00023004"/>
    </source>
</evidence>
<keyword evidence="6 8" id="KW-0408">Iron</keyword>
<evidence type="ECO:0000256" key="8">
    <source>
        <dbReference type="RuleBase" id="RU000461"/>
    </source>
</evidence>
<dbReference type="Gene3D" id="1.10.630.10">
    <property type="entry name" value="Cytochrome P450"/>
    <property type="match status" value="1"/>
</dbReference>
<protein>
    <recommendedName>
        <fullName evidence="12">Cytochrome P450 monooxygenase</fullName>
    </recommendedName>
</protein>
<evidence type="ECO:0000256" key="7">
    <source>
        <dbReference type="ARBA" id="ARBA00023033"/>
    </source>
</evidence>
<keyword evidence="7 8" id="KW-0503">Monooxygenase</keyword>
<dbReference type="InterPro" id="IPR001128">
    <property type="entry name" value="Cyt_P450"/>
</dbReference>
<evidence type="ECO:0000256" key="9">
    <source>
        <dbReference type="SAM" id="Phobius"/>
    </source>
</evidence>
<dbReference type="Pfam" id="PF00067">
    <property type="entry name" value="p450"/>
    <property type="match status" value="1"/>
</dbReference>
<keyword evidence="4 8" id="KW-0479">Metal-binding</keyword>
<keyword evidence="11" id="KW-1185">Reference proteome</keyword>
<evidence type="ECO:0000256" key="5">
    <source>
        <dbReference type="ARBA" id="ARBA00023002"/>
    </source>
</evidence>
<evidence type="ECO:0000256" key="4">
    <source>
        <dbReference type="ARBA" id="ARBA00022723"/>
    </source>
</evidence>
<reference evidence="10 11" key="1">
    <citation type="submission" date="2024-02" db="EMBL/GenBank/DDBJ databases">
        <title>De novo assembly and annotation of 12 fungi associated with fruit tree decline syndrome in Ontario, Canada.</title>
        <authorList>
            <person name="Sulman M."/>
            <person name="Ellouze W."/>
            <person name="Ilyukhin E."/>
        </authorList>
    </citation>
    <scope>NUCLEOTIDE SEQUENCE [LARGE SCALE GENOMIC DNA]</scope>
    <source>
        <strain evidence="10 11">M1-105</strain>
    </source>
</reference>
<keyword evidence="3 8" id="KW-0349">Heme</keyword>
<dbReference type="InterPro" id="IPR050121">
    <property type="entry name" value="Cytochrome_P450_monoxygenase"/>
</dbReference>
<organism evidence="10 11">
    <name type="scientific">Neofusicoccum ribis</name>
    <dbReference type="NCBI Taxonomy" id="45134"/>
    <lineage>
        <taxon>Eukaryota</taxon>
        <taxon>Fungi</taxon>
        <taxon>Dikarya</taxon>
        <taxon>Ascomycota</taxon>
        <taxon>Pezizomycotina</taxon>
        <taxon>Dothideomycetes</taxon>
        <taxon>Dothideomycetes incertae sedis</taxon>
        <taxon>Botryosphaeriales</taxon>
        <taxon>Botryosphaeriaceae</taxon>
        <taxon>Neofusicoccum</taxon>
    </lineage>
</organism>
<evidence type="ECO:0000313" key="10">
    <source>
        <dbReference type="EMBL" id="KAL1633959.1"/>
    </source>
</evidence>
<name>A0ABR3T348_9PEZI</name>
<gene>
    <name evidence="10" type="ORF">SLS56_002550</name>
</gene>
<dbReference type="Proteomes" id="UP001521116">
    <property type="component" value="Unassembled WGS sequence"/>
</dbReference>
<dbReference type="SUPFAM" id="SSF48264">
    <property type="entry name" value="Cytochrome P450"/>
    <property type="match status" value="1"/>
</dbReference>
<dbReference type="PRINTS" id="PR00385">
    <property type="entry name" value="P450"/>
</dbReference>
<evidence type="ECO:0000256" key="1">
    <source>
        <dbReference type="ARBA" id="ARBA00001971"/>
    </source>
</evidence>
<dbReference type="PRINTS" id="PR00463">
    <property type="entry name" value="EP450I"/>
</dbReference>
<proteinExistence type="inferred from homology"/>
<keyword evidence="9" id="KW-0812">Transmembrane</keyword>
<comment type="cofactor">
    <cofactor evidence="1">
        <name>heme</name>
        <dbReference type="ChEBI" id="CHEBI:30413"/>
    </cofactor>
</comment>
<accession>A0ABR3T348</accession>
<evidence type="ECO:0000256" key="3">
    <source>
        <dbReference type="ARBA" id="ARBA00022617"/>
    </source>
</evidence>
<keyword evidence="5 8" id="KW-0560">Oxidoreductase</keyword>
<dbReference type="PANTHER" id="PTHR24305">
    <property type="entry name" value="CYTOCHROME P450"/>
    <property type="match status" value="1"/>
</dbReference>
<dbReference type="PROSITE" id="PS00086">
    <property type="entry name" value="CYTOCHROME_P450"/>
    <property type="match status" value="1"/>
</dbReference>
<dbReference type="CDD" id="cd11058">
    <property type="entry name" value="CYP60B-like"/>
    <property type="match status" value="1"/>
</dbReference>
<evidence type="ECO:0000256" key="2">
    <source>
        <dbReference type="ARBA" id="ARBA00010617"/>
    </source>
</evidence>
<comment type="similarity">
    <text evidence="2 8">Belongs to the cytochrome P450 family.</text>
</comment>
<dbReference type="InterPro" id="IPR002401">
    <property type="entry name" value="Cyt_P450_E_grp-I"/>
</dbReference>